<sequence>MIDFATLERQLIIALRGSRTQGMMNKKLGYHFNQYYRWESGKKRVMWTDFLAILKVAGRKTVFKNWLSRILSYNCNLSKPAEILERLKGADSTKEFAERLGVSRHKLYRCLAEDQEPPIRLLLMAIFKVKIGFLAGVLEDLVGLDKIDEFPLQEKSRYRLSEIFAREPILPAVIRCLELDDYVSLDRHVDGHIAARLGIPLEDERNYLRLLLEAGNLSLSGAKYIVNDTTIHFNGSFAQRQDMKRFWLKKTDESIASMKDGDESGFFGVNILTANGAVKEKISKKIYECFYEVSQILKEEDNANPEHILVVNMQVTEPFIPPSD</sequence>
<proteinExistence type="predicted"/>
<organism evidence="2 3">
    <name type="scientific">Pseudobacteriovorax antillogorgiicola</name>
    <dbReference type="NCBI Taxonomy" id="1513793"/>
    <lineage>
        <taxon>Bacteria</taxon>
        <taxon>Pseudomonadati</taxon>
        <taxon>Bdellovibrionota</taxon>
        <taxon>Oligoflexia</taxon>
        <taxon>Oligoflexales</taxon>
        <taxon>Pseudobacteriovoracaceae</taxon>
        <taxon>Pseudobacteriovorax</taxon>
    </lineage>
</organism>
<gene>
    <name evidence="2" type="ORF">SAMN06296036_10411</name>
</gene>
<evidence type="ECO:0000259" key="1">
    <source>
        <dbReference type="Pfam" id="PF14394"/>
    </source>
</evidence>
<evidence type="ECO:0000313" key="3">
    <source>
        <dbReference type="Proteomes" id="UP000192907"/>
    </source>
</evidence>
<dbReference type="RefSeq" id="WP_132317041.1">
    <property type="nucleotide sequence ID" value="NZ_FWZT01000004.1"/>
</dbReference>
<dbReference type="EMBL" id="FWZT01000004">
    <property type="protein sequence ID" value="SMF04681.1"/>
    <property type="molecule type" value="Genomic_DNA"/>
</dbReference>
<evidence type="ECO:0000313" key="2">
    <source>
        <dbReference type="EMBL" id="SMF04681.1"/>
    </source>
</evidence>
<dbReference type="Proteomes" id="UP000192907">
    <property type="component" value="Unassembled WGS sequence"/>
</dbReference>
<dbReference type="STRING" id="1513793.SAMN06296036_10411"/>
<accession>A0A1Y6BID7</accession>
<dbReference type="AlphaFoldDB" id="A0A1Y6BID7"/>
<dbReference type="InterPro" id="IPR025537">
    <property type="entry name" value="DUF4423"/>
</dbReference>
<name>A0A1Y6BID7_9BACT</name>
<protein>
    <recommendedName>
        <fullName evidence="1">DUF4423 domain-containing protein</fullName>
    </recommendedName>
</protein>
<feature type="domain" description="DUF4423" evidence="1">
    <location>
        <begin position="167"/>
        <end position="315"/>
    </location>
</feature>
<dbReference type="Pfam" id="PF14394">
    <property type="entry name" value="DUF4423"/>
    <property type="match status" value="1"/>
</dbReference>
<keyword evidence="3" id="KW-1185">Reference proteome</keyword>
<reference evidence="3" key="1">
    <citation type="submission" date="2017-04" db="EMBL/GenBank/DDBJ databases">
        <authorList>
            <person name="Varghese N."/>
            <person name="Submissions S."/>
        </authorList>
    </citation>
    <scope>NUCLEOTIDE SEQUENCE [LARGE SCALE GENOMIC DNA]</scope>
    <source>
        <strain evidence="3">RKEM611</strain>
    </source>
</reference>
<dbReference type="OrthoDB" id="5290728at2"/>